<proteinExistence type="predicted"/>
<sequence length="103" mass="10680">MSEHPRGLKRGPDDRRPARRVRVLGSPPSTPPCLAIDIEGSGSGSPPSALHTRRASGEHRAIRRPGVASVPAPSSVTAGDSHININRHGVRRSTANVGAADAA</sequence>
<feature type="region of interest" description="Disordered" evidence="1">
    <location>
        <begin position="1"/>
        <end position="103"/>
    </location>
</feature>
<protein>
    <submittedName>
        <fullName evidence="2">Uncharacterized protein</fullName>
    </submittedName>
</protein>
<feature type="compositionally biased region" description="Basic and acidic residues" evidence="1">
    <location>
        <begin position="1"/>
        <end position="16"/>
    </location>
</feature>
<evidence type="ECO:0000313" key="2">
    <source>
        <dbReference type="EMBL" id="RRT59572.1"/>
    </source>
</evidence>
<gene>
    <name evidence="2" type="ORF">B296_00004207</name>
</gene>
<dbReference type="EMBL" id="AMZH03008156">
    <property type="protein sequence ID" value="RRT59572.1"/>
    <property type="molecule type" value="Genomic_DNA"/>
</dbReference>
<reference evidence="2 3" key="1">
    <citation type="journal article" date="2014" name="Agronomy (Basel)">
        <title>A Draft Genome Sequence for Ensete ventricosum, the Drought-Tolerant Tree Against Hunger.</title>
        <authorList>
            <person name="Harrison J."/>
            <person name="Moore K.A."/>
            <person name="Paszkiewicz K."/>
            <person name="Jones T."/>
            <person name="Grant M."/>
            <person name="Ambacheew D."/>
            <person name="Muzemil S."/>
            <person name="Studholme D.J."/>
        </authorList>
    </citation>
    <scope>NUCLEOTIDE SEQUENCE [LARGE SCALE GENOMIC DNA]</scope>
</reference>
<dbReference type="Proteomes" id="UP000287651">
    <property type="component" value="Unassembled WGS sequence"/>
</dbReference>
<accession>A0A426Z6H7</accession>
<evidence type="ECO:0000313" key="3">
    <source>
        <dbReference type="Proteomes" id="UP000287651"/>
    </source>
</evidence>
<comment type="caution">
    <text evidence="2">The sequence shown here is derived from an EMBL/GenBank/DDBJ whole genome shotgun (WGS) entry which is preliminary data.</text>
</comment>
<organism evidence="2 3">
    <name type="scientific">Ensete ventricosum</name>
    <name type="common">Abyssinian banana</name>
    <name type="synonym">Musa ensete</name>
    <dbReference type="NCBI Taxonomy" id="4639"/>
    <lineage>
        <taxon>Eukaryota</taxon>
        <taxon>Viridiplantae</taxon>
        <taxon>Streptophyta</taxon>
        <taxon>Embryophyta</taxon>
        <taxon>Tracheophyta</taxon>
        <taxon>Spermatophyta</taxon>
        <taxon>Magnoliopsida</taxon>
        <taxon>Liliopsida</taxon>
        <taxon>Zingiberales</taxon>
        <taxon>Musaceae</taxon>
        <taxon>Ensete</taxon>
    </lineage>
</organism>
<dbReference type="AlphaFoldDB" id="A0A426Z6H7"/>
<evidence type="ECO:0000256" key="1">
    <source>
        <dbReference type="SAM" id="MobiDB-lite"/>
    </source>
</evidence>
<name>A0A426Z6H7_ENSVE</name>